<accession>A0AAW1D4B8</accession>
<dbReference type="InterPro" id="IPR001680">
    <property type="entry name" value="WD40_rpt"/>
</dbReference>
<evidence type="ECO:0000256" key="4">
    <source>
        <dbReference type="PROSITE-ProRule" id="PRU00221"/>
    </source>
</evidence>
<dbReference type="GO" id="GO:0000421">
    <property type="term" value="C:autophagosome membrane"/>
    <property type="evidence" value="ECO:0007669"/>
    <property type="project" value="TreeGrafter"/>
</dbReference>
<dbReference type="GO" id="GO:0034274">
    <property type="term" value="C:Atg12-Atg5-Atg16 complex"/>
    <property type="evidence" value="ECO:0007669"/>
    <property type="project" value="TreeGrafter"/>
</dbReference>
<dbReference type="InterPro" id="IPR045160">
    <property type="entry name" value="ATG16"/>
</dbReference>
<proteinExistence type="inferred from homology"/>
<dbReference type="Proteomes" id="UP001461498">
    <property type="component" value="Unassembled WGS sequence"/>
</dbReference>
<evidence type="ECO:0000256" key="5">
    <source>
        <dbReference type="SAM" id="Coils"/>
    </source>
</evidence>
<feature type="repeat" description="WD" evidence="4">
    <location>
        <begin position="261"/>
        <end position="302"/>
    </location>
</feature>
<keyword evidence="8" id="KW-1185">Reference proteome</keyword>
<dbReference type="SUPFAM" id="SSF50978">
    <property type="entry name" value="WD40 repeat-like"/>
    <property type="match status" value="1"/>
</dbReference>
<dbReference type="PROSITE" id="PS00678">
    <property type="entry name" value="WD_REPEATS_1"/>
    <property type="match status" value="1"/>
</dbReference>
<evidence type="ECO:0000256" key="1">
    <source>
        <dbReference type="ARBA" id="ARBA00009271"/>
    </source>
</evidence>
<comment type="similarity">
    <text evidence="1">Belongs to the WD repeat ATG16 family.</text>
</comment>
<dbReference type="GO" id="GO:0034045">
    <property type="term" value="C:phagophore assembly site membrane"/>
    <property type="evidence" value="ECO:0007669"/>
    <property type="project" value="TreeGrafter"/>
</dbReference>
<gene>
    <name evidence="7" type="ORF">O3M35_009796</name>
</gene>
<dbReference type="Gene3D" id="2.130.10.10">
    <property type="entry name" value="YVTN repeat-like/Quinoprotein amine dehydrogenase"/>
    <property type="match status" value="1"/>
</dbReference>
<evidence type="ECO:0000313" key="8">
    <source>
        <dbReference type="Proteomes" id="UP001461498"/>
    </source>
</evidence>
<feature type="domain" description="Autophagy-related protein 16" evidence="6">
    <location>
        <begin position="13"/>
        <end position="207"/>
    </location>
</feature>
<dbReference type="InterPro" id="IPR019775">
    <property type="entry name" value="WD40_repeat_CS"/>
</dbReference>
<dbReference type="GO" id="GO:0000045">
    <property type="term" value="P:autophagosome assembly"/>
    <property type="evidence" value="ECO:0007669"/>
    <property type="project" value="InterPro"/>
</dbReference>
<dbReference type="Pfam" id="PF08614">
    <property type="entry name" value="ATG16"/>
    <property type="match status" value="1"/>
</dbReference>
<name>A0AAW1D4B8_9HEMI</name>
<dbReference type="InterPro" id="IPR013923">
    <property type="entry name" value="Autophagy-rel_prot_16_dom"/>
</dbReference>
<dbReference type="CDD" id="cd22887">
    <property type="entry name" value="Atg16_CCD"/>
    <property type="match status" value="1"/>
</dbReference>
<dbReference type="PROSITE" id="PS50082">
    <property type="entry name" value="WD_REPEATS_2"/>
    <property type="match status" value="2"/>
</dbReference>
<feature type="repeat" description="WD" evidence="4">
    <location>
        <begin position="305"/>
        <end position="346"/>
    </location>
</feature>
<dbReference type="PROSITE" id="PS50294">
    <property type="entry name" value="WD_REPEATS_REGION"/>
    <property type="match status" value="1"/>
</dbReference>
<reference evidence="7 8" key="1">
    <citation type="submission" date="2022-12" db="EMBL/GenBank/DDBJ databases">
        <title>Chromosome-level genome assembly of true bugs.</title>
        <authorList>
            <person name="Ma L."/>
            <person name="Li H."/>
        </authorList>
    </citation>
    <scope>NUCLEOTIDE SEQUENCE [LARGE SCALE GENOMIC DNA]</scope>
    <source>
        <strain evidence="7">Lab_2022b</strain>
    </source>
</reference>
<protein>
    <recommendedName>
        <fullName evidence="6">Autophagy-related protein 16 domain-containing protein</fullName>
    </recommendedName>
</protein>
<organism evidence="7 8">
    <name type="scientific">Rhynocoris fuscipes</name>
    <dbReference type="NCBI Taxonomy" id="488301"/>
    <lineage>
        <taxon>Eukaryota</taxon>
        <taxon>Metazoa</taxon>
        <taxon>Ecdysozoa</taxon>
        <taxon>Arthropoda</taxon>
        <taxon>Hexapoda</taxon>
        <taxon>Insecta</taxon>
        <taxon>Pterygota</taxon>
        <taxon>Neoptera</taxon>
        <taxon>Paraneoptera</taxon>
        <taxon>Hemiptera</taxon>
        <taxon>Heteroptera</taxon>
        <taxon>Panheteroptera</taxon>
        <taxon>Cimicomorpha</taxon>
        <taxon>Reduviidae</taxon>
        <taxon>Harpactorinae</taxon>
        <taxon>Harpactorini</taxon>
        <taxon>Rhynocoris</taxon>
    </lineage>
</organism>
<dbReference type="GO" id="GO:0043495">
    <property type="term" value="F:protein-membrane adaptor activity"/>
    <property type="evidence" value="ECO:0007669"/>
    <property type="project" value="TreeGrafter"/>
</dbReference>
<evidence type="ECO:0000259" key="6">
    <source>
        <dbReference type="Pfam" id="PF08614"/>
    </source>
</evidence>
<keyword evidence="2 4" id="KW-0853">WD repeat</keyword>
<dbReference type="AlphaFoldDB" id="A0AAW1D4B8"/>
<evidence type="ECO:0000256" key="2">
    <source>
        <dbReference type="ARBA" id="ARBA00022574"/>
    </source>
</evidence>
<dbReference type="PANTHER" id="PTHR19878:SF8">
    <property type="entry name" value="AUTOPHAGY-RELATED 16, ISOFORM F"/>
    <property type="match status" value="1"/>
</dbReference>
<comment type="caution">
    <text evidence="7">The sequence shown here is derived from an EMBL/GenBank/DDBJ whole genome shotgun (WGS) entry which is preliminary data.</text>
</comment>
<dbReference type="PANTHER" id="PTHR19878">
    <property type="entry name" value="AUTOPHAGY PROTEIN 16-LIKE"/>
    <property type="match status" value="1"/>
</dbReference>
<feature type="coiled-coil region" evidence="5">
    <location>
        <begin position="83"/>
        <end position="194"/>
    </location>
</feature>
<evidence type="ECO:0000256" key="3">
    <source>
        <dbReference type="ARBA" id="ARBA00022737"/>
    </source>
</evidence>
<sequence length="348" mass="39545">MEGSSSGNWRDSIINQIQNRNRQQFICFQDLIAAHNRLFESYNVLRLENMQISVQNEKLRCERMSVDMTNIGSGFLAIPANKIAQLESKLLAQQEELTELHKKKGENAQMVVDLNKKLQEQELLLRATEDRLEKSITMVNNLKAEVQRYSVCKTELENLNQLIRDEHQALQLAYSHLEEKLRKCQDENRQLVVSLMKYKSKDAEKLNEENDTFNRLRYARLKKELEEAAKDTRGIPPDTMPPECGPIVEKSAVPSKAIIIFDAHEGEISAVKWSPVDQVLATGGQDRKVKLWDISKGTADCRGLLVGSNAGVMSVNFDSCGTYILGASNDFASRVWGVTDQRLKVRFS</sequence>
<keyword evidence="3" id="KW-0677">Repeat</keyword>
<evidence type="ECO:0000313" key="7">
    <source>
        <dbReference type="EMBL" id="KAK9505821.1"/>
    </source>
</evidence>
<dbReference type="EMBL" id="JAPXFL010000006">
    <property type="protein sequence ID" value="KAK9505821.1"/>
    <property type="molecule type" value="Genomic_DNA"/>
</dbReference>
<keyword evidence="5" id="KW-0175">Coiled coil</keyword>
<dbReference type="SMART" id="SM00320">
    <property type="entry name" value="WD40"/>
    <property type="match status" value="2"/>
</dbReference>
<dbReference type="InterPro" id="IPR015943">
    <property type="entry name" value="WD40/YVTN_repeat-like_dom_sf"/>
</dbReference>
<dbReference type="Pfam" id="PF00400">
    <property type="entry name" value="WD40"/>
    <property type="match status" value="2"/>
</dbReference>
<dbReference type="InterPro" id="IPR036322">
    <property type="entry name" value="WD40_repeat_dom_sf"/>
</dbReference>